<dbReference type="InterPro" id="IPR042105">
    <property type="entry name" value="Ribosomal_bL31_sf"/>
</dbReference>
<dbReference type="PANTHER" id="PTHR33280">
    <property type="entry name" value="50S RIBOSOMAL PROTEIN L31, CHLOROPLASTIC"/>
    <property type="match status" value="1"/>
</dbReference>
<dbReference type="NCBIfam" id="NF000612">
    <property type="entry name" value="PRK00019.1"/>
    <property type="match status" value="1"/>
</dbReference>
<dbReference type="InterPro" id="IPR002150">
    <property type="entry name" value="Ribosomal_bL31"/>
</dbReference>
<proteinExistence type="inferred from homology"/>
<evidence type="ECO:0000256" key="4">
    <source>
        <dbReference type="ARBA" id="ARBA00022980"/>
    </source>
</evidence>
<evidence type="ECO:0000256" key="5">
    <source>
        <dbReference type="ARBA" id="ARBA00023274"/>
    </source>
</evidence>
<keyword evidence="2 6" id="KW-0699">rRNA-binding</keyword>
<dbReference type="Pfam" id="PF01197">
    <property type="entry name" value="Ribosomal_L31"/>
    <property type="match status" value="1"/>
</dbReference>
<accession>A0A060AEJ9</accession>
<dbReference type="EMBL" id="KJ569775">
    <property type="protein sequence ID" value="AIA61227.1"/>
    <property type="molecule type" value="Genomic_DNA"/>
</dbReference>
<dbReference type="NCBIfam" id="NF001809">
    <property type="entry name" value="PRK00528.1"/>
    <property type="match status" value="1"/>
</dbReference>
<comment type="subunit">
    <text evidence="6">Part of the 50S ribosomal subunit.</text>
</comment>
<dbReference type="PRINTS" id="PR01249">
    <property type="entry name" value="RIBOSOMALL31"/>
</dbReference>
<dbReference type="AlphaFoldDB" id="A0A060AEJ9"/>
<evidence type="ECO:0000256" key="2">
    <source>
        <dbReference type="ARBA" id="ARBA00022730"/>
    </source>
</evidence>
<evidence type="ECO:0000256" key="1">
    <source>
        <dbReference type="ARBA" id="ARBA00009296"/>
    </source>
</evidence>
<dbReference type="InterPro" id="IPR027491">
    <property type="entry name" value="Ribosomal_bL31_A"/>
</dbReference>
<dbReference type="PROSITE" id="PS01143">
    <property type="entry name" value="RIBOSOMAL_L31"/>
    <property type="match status" value="1"/>
</dbReference>
<dbReference type="GO" id="GO:0003735">
    <property type="term" value="F:structural constituent of ribosome"/>
    <property type="evidence" value="ECO:0007669"/>
    <property type="project" value="InterPro"/>
</dbReference>
<dbReference type="GO" id="GO:0005840">
    <property type="term" value="C:ribosome"/>
    <property type="evidence" value="ECO:0007669"/>
    <property type="project" value="UniProtKB-KW"/>
</dbReference>
<comment type="subcellular location">
    <subcellularLocation>
        <location evidence="6">Plastid</location>
        <location evidence="6">Chloroplast</location>
    </subcellularLocation>
</comment>
<evidence type="ECO:0000313" key="7">
    <source>
        <dbReference type="EMBL" id="AIA61227.1"/>
    </source>
</evidence>
<dbReference type="SUPFAM" id="SSF143800">
    <property type="entry name" value="L28p-like"/>
    <property type="match status" value="1"/>
</dbReference>
<evidence type="ECO:0000256" key="3">
    <source>
        <dbReference type="ARBA" id="ARBA00022884"/>
    </source>
</evidence>
<reference evidence="7" key="1">
    <citation type="submission" date="2014-03" db="EMBL/GenBank/DDBJ databases">
        <title>Metagenomic reconstruction of the complete chloroplast and mitochondrial genomes of a novel unicellular red alga from the Cyanidiaceae family.</title>
        <authorList>
            <person name="Servin-Garciduenas L.E."/>
            <person name="Martinez-Romero E."/>
        </authorList>
    </citation>
    <scope>NUCLEOTIDE SEQUENCE</scope>
    <source>
        <strain evidence="7">MX-AZ01</strain>
    </source>
</reference>
<dbReference type="HAMAP" id="MF_00501">
    <property type="entry name" value="Ribosomal_bL31_1"/>
    <property type="match status" value="1"/>
</dbReference>
<dbReference type="GO" id="GO:1990904">
    <property type="term" value="C:ribonucleoprotein complex"/>
    <property type="evidence" value="ECO:0007669"/>
    <property type="project" value="UniProtKB-KW"/>
</dbReference>
<sequence>MKKNIHPKWYTDCIVYCNGKPIMKIGSTKPQLNVEIWSGIHPFYTGSQKQLDTEGRIEKFMRKYGM</sequence>
<dbReference type="InterPro" id="IPR034704">
    <property type="entry name" value="Ribosomal_bL28/bL31-like_sf"/>
</dbReference>
<dbReference type="GO" id="GO:0009507">
    <property type="term" value="C:chloroplast"/>
    <property type="evidence" value="ECO:0007669"/>
    <property type="project" value="UniProtKB-SubCell"/>
</dbReference>
<keyword evidence="5 6" id="KW-0687">Ribonucleoprotein</keyword>
<name>A0A060AEJ9_9RHOD</name>
<keyword evidence="3 6" id="KW-0694">RNA-binding</keyword>
<dbReference type="PANTHER" id="PTHR33280:SF1">
    <property type="entry name" value="LARGE RIBOSOMAL SUBUNIT PROTEIN BL31C"/>
    <property type="match status" value="1"/>
</dbReference>
<evidence type="ECO:0000256" key="6">
    <source>
        <dbReference type="HAMAP-Rule" id="MF_00501"/>
    </source>
</evidence>
<dbReference type="NCBIfam" id="TIGR00105">
    <property type="entry name" value="L31"/>
    <property type="match status" value="1"/>
</dbReference>
<dbReference type="Gene3D" id="4.10.830.30">
    <property type="entry name" value="Ribosomal protein L31"/>
    <property type="match status" value="1"/>
</dbReference>
<comment type="caution">
    <text evidence="6">Lacks conserved residue(s) required for the propagation of feature annotation.</text>
</comment>
<keyword evidence="4 6" id="KW-0689">Ribosomal protein</keyword>
<comment type="function">
    <text evidence="6">Binds the 23S rRNA.</text>
</comment>
<geneLocation type="chloroplast" evidence="7"/>
<keyword evidence="7" id="KW-0934">Plastid</keyword>
<protein>
    <recommendedName>
        <fullName evidence="6">Large ribosomal subunit protein bL31c</fullName>
    </recommendedName>
</protein>
<organism evidence="7">
    <name type="scientific">Cyanidiaceae sp. MX-AZ01</name>
    <dbReference type="NCBI Taxonomy" id="1503164"/>
    <lineage>
        <taxon>Eukaryota</taxon>
        <taxon>Rhodophyta</taxon>
        <taxon>Bangiophyceae</taxon>
        <taxon>Cyanidiales</taxon>
        <taxon>Cyanidiaceae</taxon>
    </lineage>
</organism>
<keyword evidence="7" id="KW-0150">Chloroplast</keyword>
<gene>
    <name evidence="6 7" type="primary">rpl31</name>
</gene>
<comment type="similarity">
    <text evidence="1 6">Belongs to the bacterial ribosomal protein bL31 family. Type A subfamily.</text>
</comment>
<dbReference type="GO" id="GO:0019843">
    <property type="term" value="F:rRNA binding"/>
    <property type="evidence" value="ECO:0007669"/>
    <property type="project" value="UniProtKB-KW"/>
</dbReference>
<dbReference type="GO" id="GO:0006412">
    <property type="term" value="P:translation"/>
    <property type="evidence" value="ECO:0007669"/>
    <property type="project" value="UniProtKB-UniRule"/>
</dbReference>